<evidence type="ECO:0000313" key="1">
    <source>
        <dbReference type="EMBL" id="CAG9946558.1"/>
    </source>
</evidence>
<sequence>MSPLEAQGWFPCDLMPWFREQPRSASLMSVDKIPNLCRPGQPHHGVLGNRASTSSTAETPSAGGYTSHLSPPRAPSQPPLSATPSATHQSFGSPRIGHLWNSRGAASYHGSSYFGHQSAASLVQIESPELPAGMNGIHANAASRSRPPDNLVHHGGKEPYAHIWELVGCLPRRKTVVDHLVNRFFDELNPVYDSVHKETFQVSYDAFWDRKWGDDDLTAVDLRWLALLFMMLAFAELLDCPLDTTVDGQRACEESSVQFFWASRKAIVLAPTISGESPDLVRAGILVSRYLIFFGRKTESWLTSSFAIRMAQAQGMHLDGESWRLPPKVLETRRRLWCILFSLDRSLSLTTGRPYTINSKHCMLMKIRNIWIDDMSNEEAAEAIEKPPSDPTRTIYYSYQQRMSTILGDIHDDCFSLEPTTTSYSTYEKVLQLDRVLLDWADSLPPYFRIEQTDTSLDATHPFLLWQRMYLHSLYHFARVTLHRSYVLLESITGRFQYSRDACISSACADLRLKLTFRPTSMADRLKAGGAMHNLFNSALVLGVIAVRDPHSPRTRGILEDLAAYCEKQRADIWVKQFALAEVKVIELCIATARKTSREGQPHNLNHQPVEPVGRSSEEFPNFQRTGPFPQSLTLMGPSSGEMGGTHLGMASARTQMGVPTVAQNSLPGIEHTGNGVDQGETWLDSWFGPTRNFPEPLDFQFWEDLVGTLDSR</sequence>
<dbReference type="EMBL" id="CADEHS020000010">
    <property type="protein sequence ID" value="CAG9946558.1"/>
    <property type="molecule type" value="Genomic_DNA"/>
</dbReference>
<reference evidence="1" key="1">
    <citation type="submission" date="2020-04" db="EMBL/GenBank/DDBJ databases">
        <authorList>
            <person name="Broberg M."/>
        </authorList>
    </citation>
    <scope>NUCLEOTIDE SEQUENCE</scope>
</reference>
<name>A0ACA9U087_BIOOC</name>
<evidence type="ECO:0000313" key="2">
    <source>
        <dbReference type="Proteomes" id="UP000836387"/>
    </source>
</evidence>
<protein>
    <submittedName>
        <fullName evidence="1">Uncharacterized protein</fullName>
    </submittedName>
</protein>
<accession>A0ACA9U087</accession>
<organism evidence="1 2">
    <name type="scientific">Clonostachys rosea f. rosea IK726</name>
    <dbReference type="NCBI Taxonomy" id="1349383"/>
    <lineage>
        <taxon>Eukaryota</taxon>
        <taxon>Fungi</taxon>
        <taxon>Dikarya</taxon>
        <taxon>Ascomycota</taxon>
        <taxon>Pezizomycotina</taxon>
        <taxon>Sordariomycetes</taxon>
        <taxon>Hypocreomycetidae</taxon>
        <taxon>Hypocreales</taxon>
        <taxon>Bionectriaceae</taxon>
        <taxon>Clonostachys</taxon>
    </lineage>
</organism>
<dbReference type="Proteomes" id="UP000836387">
    <property type="component" value="Unassembled WGS sequence"/>
</dbReference>
<gene>
    <name evidence="1" type="ORF">CRV2_00005441</name>
</gene>
<comment type="caution">
    <text evidence="1">The sequence shown here is derived from an EMBL/GenBank/DDBJ whole genome shotgun (WGS) entry which is preliminary data.</text>
</comment>
<keyword evidence="2" id="KW-1185">Reference proteome</keyword>
<reference evidence="1" key="2">
    <citation type="submission" date="2021-10" db="EMBL/GenBank/DDBJ databases">
        <authorList>
            <person name="Piombo E."/>
        </authorList>
    </citation>
    <scope>NUCLEOTIDE SEQUENCE</scope>
</reference>
<proteinExistence type="predicted"/>